<keyword evidence="3" id="KW-0805">Transcription regulation</keyword>
<dbReference type="InterPro" id="IPR001867">
    <property type="entry name" value="OmpR/PhoB-type_DNA-bd"/>
</dbReference>
<dbReference type="InterPro" id="IPR036388">
    <property type="entry name" value="WH-like_DNA-bd_sf"/>
</dbReference>
<keyword evidence="4 7" id="KW-0238">DNA-binding</keyword>
<dbReference type="Pfam" id="PF00486">
    <property type="entry name" value="Trans_reg_C"/>
    <property type="match status" value="1"/>
</dbReference>
<sequence length="239" mass="26042">MSSDAAPRLLLVDDEQSITESLAPFLSRSGFDVDVAADGAEALRVIASRHPDIVVSDVVMPVVDGRELLRRLRRAGDATPVILLTHVGESGERSAALDEGADDYLNKPFDPQELVSRTRAVLRRVATGAGGLVSSEVVEADGVRLDRPARRVWRDGVEVSLTPKAFQLLEFLMTRPGEAHARERLLSVVWGFDFAAHTRAVDNRVAELRSALGDDASSPTYIETVPGVGYRFTRSVRRA</sequence>
<dbReference type="PANTHER" id="PTHR48111:SF1">
    <property type="entry name" value="TWO-COMPONENT RESPONSE REGULATOR ORR33"/>
    <property type="match status" value="1"/>
</dbReference>
<dbReference type="GO" id="GO:0005829">
    <property type="term" value="C:cytosol"/>
    <property type="evidence" value="ECO:0007669"/>
    <property type="project" value="TreeGrafter"/>
</dbReference>
<dbReference type="Proteomes" id="UP000024001">
    <property type="component" value="Unassembled WGS sequence"/>
</dbReference>
<dbReference type="AlphaFoldDB" id="A0A031FMC5"/>
<name>A0A031FMC5_9MICO</name>
<dbReference type="InterPro" id="IPR011006">
    <property type="entry name" value="CheY-like_superfamily"/>
</dbReference>
<dbReference type="PANTHER" id="PTHR48111">
    <property type="entry name" value="REGULATOR OF RPOS"/>
    <property type="match status" value="1"/>
</dbReference>
<keyword evidence="11" id="KW-1185">Reference proteome</keyword>
<accession>A0A031FMC5</accession>
<evidence type="ECO:0000259" key="9">
    <source>
        <dbReference type="PROSITE" id="PS51755"/>
    </source>
</evidence>
<dbReference type="RefSeq" id="WP_036312654.1">
    <property type="nucleotide sequence ID" value="NZ_CP031421.1"/>
</dbReference>
<dbReference type="PROSITE" id="PS51755">
    <property type="entry name" value="OMPR_PHOB"/>
    <property type="match status" value="1"/>
</dbReference>
<dbReference type="GO" id="GO:0006355">
    <property type="term" value="P:regulation of DNA-templated transcription"/>
    <property type="evidence" value="ECO:0007669"/>
    <property type="project" value="InterPro"/>
</dbReference>
<evidence type="ECO:0000256" key="3">
    <source>
        <dbReference type="ARBA" id="ARBA00023015"/>
    </source>
</evidence>
<gene>
    <name evidence="10" type="ORF">BW34_02341</name>
</gene>
<feature type="DNA-binding region" description="OmpR/PhoB-type" evidence="7">
    <location>
        <begin position="135"/>
        <end position="234"/>
    </location>
</feature>
<comment type="caution">
    <text evidence="10">The sequence shown here is derived from an EMBL/GenBank/DDBJ whole genome shotgun (WGS) entry which is preliminary data.</text>
</comment>
<dbReference type="InterPro" id="IPR039420">
    <property type="entry name" value="WalR-like"/>
</dbReference>
<keyword evidence="2" id="KW-0902">Two-component regulatory system</keyword>
<evidence type="ECO:0000259" key="8">
    <source>
        <dbReference type="PROSITE" id="PS50110"/>
    </source>
</evidence>
<dbReference type="GO" id="GO:0032993">
    <property type="term" value="C:protein-DNA complex"/>
    <property type="evidence" value="ECO:0007669"/>
    <property type="project" value="TreeGrafter"/>
</dbReference>
<evidence type="ECO:0000256" key="1">
    <source>
        <dbReference type="ARBA" id="ARBA00022553"/>
    </source>
</evidence>
<dbReference type="KEGG" id="moo:BWL13_02158"/>
<reference evidence="10 11" key="1">
    <citation type="submission" date="2014-03" db="EMBL/GenBank/DDBJ databases">
        <title>Draft Genome Sequences of 13 Willow Endophytes.</title>
        <authorList>
            <person name="Gan H.Y."/>
            <person name="Gan H.M."/>
            <person name="Savka M.A."/>
            <person name="Hudson A.O."/>
        </authorList>
    </citation>
    <scope>NUCLEOTIDE SEQUENCE [LARGE SCALE GENOMIC DNA]</scope>
    <source>
        <strain evidence="10 11">RIT293</strain>
    </source>
</reference>
<evidence type="ECO:0000256" key="5">
    <source>
        <dbReference type="ARBA" id="ARBA00023163"/>
    </source>
</evidence>
<dbReference type="InterPro" id="IPR001789">
    <property type="entry name" value="Sig_transdc_resp-reg_receiver"/>
</dbReference>
<dbReference type="Gene3D" id="1.10.10.10">
    <property type="entry name" value="Winged helix-like DNA-binding domain superfamily/Winged helix DNA-binding domain"/>
    <property type="match status" value="1"/>
</dbReference>
<protein>
    <submittedName>
        <fullName evidence="10">CheY-like receiver/winged-helix DNA-binding domain-containing response regulator</fullName>
    </submittedName>
</protein>
<keyword evidence="5" id="KW-0804">Transcription</keyword>
<dbReference type="Pfam" id="PF00072">
    <property type="entry name" value="Response_reg"/>
    <property type="match status" value="1"/>
</dbReference>
<proteinExistence type="predicted"/>
<dbReference type="GO" id="GO:0000156">
    <property type="term" value="F:phosphorelay response regulator activity"/>
    <property type="evidence" value="ECO:0007669"/>
    <property type="project" value="TreeGrafter"/>
</dbReference>
<feature type="domain" description="Response regulatory" evidence="8">
    <location>
        <begin position="8"/>
        <end position="122"/>
    </location>
</feature>
<dbReference type="Gene3D" id="3.40.50.2300">
    <property type="match status" value="1"/>
</dbReference>
<evidence type="ECO:0000256" key="2">
    <source>
        <dbReference type="ARBA" id="ARBA00023012"/>
    </source>
</evidence>
<evidence type="ECO:0000256" key="4">
    <source>
        <dbReference type="ARBA" id="ARBA00023125"/>
    </source>
</evidence>
<dbReference type="eggNOG" id="COG0745">
    <property type="taxonomic scope" value="Bacteria"/>
</dbReference>
<keyword evidence="1 6" id="KW-0597">Phosphoprotein</keyword>
<evidence type="ECO:0000313" key="10">
    <source>
        <dbReference type="EMBL" id="EZP26009.1"/>
    </source>
</evidence>
<feature type="domain" description="OmpR/PhoB-type" evidence="9">
    <location>
        <begin position="135"/>
        <end position="234"/>
    </location>
</feature>
<dbReference type="SMART" id="SM00448">
    <property type="entry name" value="REC"/>
    <property type="match status" value="1"/>
</dbReference>
<evidence type="ECO:0000256" key="6">
    <source>
        <dbReference type="PROSITE-ProRule" id="PRU00169"/>
    </source>
</evidence>
<evidence type="ECO:0000256" key="7">
    <source>
        <dbReference type="PROSITE-ProRule" id="PRU01091"/>
    </source>
</evidence>
<organism evidence="10 11">
    <name type="scientific">Microbacterium oleivorans</name>
    <dbReference type="NCBI Taxonomy" id="273677"/>
    <lineage>
        <taxon>Bacteria</taxon>
        <taxon>Bacillati</taxon>
        <taxon>Actinomycetota</taxon>
        <taxon>Actinomycetes</taxon>
        <taxon>Micrococcales</taxon>
        <taxon>Microbacteriaceae</taxon>
        <taxon>Microbacterium</taxon>
    </lineage>
</organism>
<dbReference type="GO" id="GO:0000976">
    <property type="term" value="F:transcription cis-regulatory region binding"/>
    <property type="evidence" value="ECO:0007669"/>
    <property type="project" value="TreeGrafter"/>
</dbReference>
<dbReference type="PROSITE" id="PS50110">
    <property type="entry name" value="RESPONSE_REGULATORY"/>
    <property type="match status" value="1"/>
</dbReference>
<evidence type="ECO:0000313" key="11">
    <source>
        <dbReference type="Proteomes" id="UP000024001"/>
    </source>
</evidence>
<dbReference type="SUPFAM" id="SSF52172">
    <property type="entry name" value="CheY-like"/>
    <property type="match status" value="1"/>
</dbReference>
<dbReference type="SMART" id="SM00862">
    <property type="entry name" value="Trans_reg_C"/>
    <property type="match status" value="1"/>
</dbReference>
<feature type="modified residue" description="4-aspartylphosphate" evidence="6">
    <location>
        <position position="57"/>
    </location>
</feature>
<dbReference type="PATRIC" id="fig|273677.3.peg.2322"/>
<dbReference type="EMBL" id="JFYO01000007">
    <property type="protein sequence ID" value="EZP26009.1"/>
    <property type="molecule type" value="Genomic_DNA"/>
</dbReference>
<dbReference type="OrthoDB" id="162434at2"/>
<dbReference type="CDD" id="cd00383">
    <property type="entry name" value="trans_reg_C"/>
    <property type="match status" value="1"/>
</dbReference>
<dbReference type="GeneID" id="91432522"/>